<feature type="region of interest" description="Disordered" evidence="1">
    <location>
        <begin position="347"/>
        <end position="381"/>
    </location>
</feature>
<evidence type="ECO:0008006" key="4">
    <source>
        <dbReference type="Google" id="ProtNLM"/>
    </source>
</evidence>
<evidence type="ECO:0000256" key="2">
    <source>
        <dbReference type="SAM" id="Phobius"/>
    </source>
</evidence>
<dbReference type="AlphaFoldDB" id="A0A0G4FMT9"/>
<feature type="transmembrane region" description="Helical" evidence="2">
    <location>
        <begin position="82"/>
        <end position="103"/>
    </location>
</feature>
<evidence type="ECO:0000313" key="3">
    <source>
        <dbReference type="EMBL" id="CEM15087.1"/>
    </source>
</evidence>
<reference evidence="3" key="1">
    <citation type="submission" date="2014-11" db="EMBL/GenBank/DDBJ databases">
        <authorList>
            <person name="Otto D Thomas"/>
            <person name="Naeem Raeece"/>
        </authorList>
    </citation>
    <scope>NUCLEOTIDE SEQUENCE</scope>
</reference>
<proteinExistence type="predicted"/>
<keyword evidence="2" id="KW-0472">Membrane</keyword>
<gene>
    <name evidence="3" type="ORF">Cvel_3517</name>
</gene>
<feature type="transmembrane region" description="Helical" evidence="2">
    <location>
        <begin position="23"/>
        <end position="44"/>
    </location>
</feature>
<keyword evidence="2" id="KW-1133">Transmembrane helix</keyword>
<dbReference type="PhylomeDB" id="A0A0G4FMT9"/>
<feature type="region of interest" description="Disordered" evidence="1">
    <location>
        <begin position="433"/>
        <end position="471"/>
    </location>
</feature>
<dbReference type="VEuPathDB" id="CryptoDB:Cvel_3517"/>
<accession>A0A0G4FMT9</accession>
<name>A0A0G4FMT9_9ALVE</name>
<keyword evidence="2" id="KW-0812">Transmembrane</keyword>
<feature type="region of interest" description="Disordered" evidence="1">
    <location>
        <begin position="495"/>
        <end position="540"/>
    </location>
</feature>
<feature type="compositionally biased region" description="Polar residues" evidence="1">
    <location>
        <begin position="360"/>
        <end position="378"/>
    </location>
</feature>
<protein>
    <recommendedName>
        <fullName evidence="4">TRP C-terminal domain-containing protein</fullName>
    </recommendedName>
</protein>
<feature type="transmembrane region" description="Helical" evidence="2">
    <location>
        <begin position="213"/>
        <end position="234"/>
    </location>
</feature>
<sequence>MSLIGSAFYRLIPSFKEWELDKVYNTLGFMLQIIFVVIAVNALVPFDCVTHPSGDRTLRSFPKVFCGSEEHTSMVILGSFAIFLYLGIVPVYLAVVCVLAKPWSQKDPGFIKRNKFLFARFSPLDYWWGFVLLMKNCCFAIIPVLEPDNTVFVLVMLQALNVSFVVAQARVWPWIDTLSNWIDTALGTGISVLILVYGFYADQSGDTDFLMPATITTLALLLFSFIVVIAFQFYRWVIRAKVKARIYEEALELGQALSEAGDELSLLQEKQPERLAYLIRGLATQDMSILRSVGACRRDSLKIVRMELLVPDPETPRVSRYVSHQRDCVIPWRQRLSMFSVDTNKRRSTFTHPIEREQKTGSAPTGTKQRGSTHQSAGFSALRTHSIRSAGGLKKSLTFDIDDGLGISDGESLGVGEEGGSVLEEIAQEEMMERGEGEGTVGPSSREAADAANGEVRGGQVEPVAGDGASGLEIDMEGDGGGEAVEEMDEDLDVPADMDDAIGPGLWDNHPHIHGKGNDINNLHTHARKDKKTASPYTKE</sequence>
<dbReference type="EMBL" id="CDMZ01000474">
    <property type="protein sequence ID" value="CEM15087.1"/>
    <property type="molecule type" value="Genomic_DNA"/>
</dbReference>
<feature type="transmembrane region" description="Helical" evidence="2">
    <location>
        <begin position="151"/>
        <end position="169"/>
    </location>
</feature>
<feature type="transmembrane region" description="Helical" evidence="2">
    <location>
        <begin position="124"/>
        <end position="145"/>
    </location>
</feature>
<organism evidence="3">
    <name type="scientific">Chromera velia CCMP2878</name>
    <dbReference type="NCBI Taxonomy" id="1169474"/>
    <lineage>
        <taxon>Eukaryota</taxon>
        <taxon>Sar</taxon>
        <taxon>Alveolata</taxon>
        <taxon>Colpodellida</taxon>
        <taxon>Chromeraceae</taxon>
        <taxon>Chromera</taxon>
    </lineage>
</organism>
<feature type="transmembrane region" description="Helical" evidence="2">
    <location>
        <begin position="181"/>
        <end position="201"/>
    </location>
</feature>
<evidence type="ECO:0000256" key="1">
    <source>
        <dbReference type="SAM" id="MobiDB-lite"/>
    </source>
</evidence>